<reference evidence="2 3" key="1">
    <citation type="submission" date="2017-04" db="EMBL/GenBank/DDBJ databases">
        <title>Genome Sequence of the Model Brown-Rot Fungus Postia placenta SB12.</title>
        <authorList>
            <consortium name="DOE Joint Genome Institute"/>
            <person name="Gaskell J."/>
            <person name="Kersten P."/>
            <person name="Larrondo L.F."/>
            <person name="Canessa P."/>
            <person name="Martinez D."/>
            <person name="Hibbett D."/>
            <person name="Schmoll M."/>
            <person name="Kubicek C.P."/>
            <person name="Martinez A.T."/>
            <person name="Yadav J."/>
            <person name="Master E."/>
            <person name="Magnuson J.K."/>
            <person name="James T."/>
            <person name="Yaver D."/>
            <person name="Berka R."/>
            <person name="Labutti K."/>
            <person name="Lipzen A."/>
            <person name="Aerts A."/>
            <person name="Barry K."/>
            <person name="Henrissat B."/>
            <person name="Blanchette R."/>
            <person name="Grigoriev I."/>
            <person name="Cullen D."/>
        </authorList>
    </citation>
    <scope>NUCLEOTIDE SEQUENCE [LARGE SCALE GENOMIC DNA]</scope>
    <source>
        <strain evidence="2 3">MAD-698-R-SB12</strain>
    </source>
</reference>
<feature type="region of interest" description="Disordered" evidence="1">
    <location>
        <begin position="16"/>
        <end position="37"/>
    </location>
</feature>
<evidence type="ECO:0000256" key="1">
    <source>
        <dbReference type="SAM" id="MobiDB-lite"/>
    </source>
</evidence>
<dbReference type="STRING" id="670580.A0A1X6MKN1"/>
<dbReference type="EMBL" id="KZ110610">
    <property type="protein sequence ID" value="OSX56964.1"/>
    <property type="molecule type" value="Genomic_DNA"/>
</dbReference>
<dbReference type="AlphaFoldDB" id="A0A1X6MKN1"/>
<feature type="compositionally biased region" description="Polar residues" evidence="1">
    <location>
        <begin position="312"/>
        <end position="328"/>
    </location>
</feature>
<dbReference type="PROSITE" id="PS50330">
    <property type="entry name" value="UIM"/>
    <property type="match status" value="1"/>
</dbReference>
<dbReference type="OrthoDB" id="429520at2759"/>
<protein>
    <submittedName>
        <fullName evidence="2">Uncharacterized protein</fullName>
    </submittedName>
</protein>
<dbReference type="RefSeq" id="XP_024333758.1">
    <property type="nucleotide sequence ID" value="XM_024488313.1"/>
</dbReference>
<feature type="compositionally biased region" description="Low complexity" evidence="1">
    <location>
        <begin position="201"/>
        <end position="221"/>
    </location>
</feature>
<evidence type="ECO:0000313" key="3">
    <source>
        <dbReference type="Proteomes" id="UP000194127"/>
    </source>
</evidence>
<dbReference type="InterPro" id="IPR003903">
    <property type="entry name" value="UIM_dom"/>
</dbReference>
<gene>
    <name evidence="2" type="ORF">POSPLADRAFT_1174820</name>
</gene>
<proteinExistence type="predicted"/>
<dbReference type="GeneID" id="36333262"/>
<evidence type="ECO:0000313" key="2">
    <source>
        <dbReference type="EMBL" id="OSX56964.1"/>
    </source>
</evidence>
<keyword evidence="3" id="KW-1185">Reference proteome</keyword>
<sequence>MVVSIGKKVMAWKAGPVGSHVKGKNKSLKSSKHNGLAKWQQQIEMHRDIAESRRDMEEETSHIRRVFGREREQHSVLSHLGLSEVEAVEYVLMLSRDEEERRRRIDRESFPASTSTAVADEGVFTADFDDIQALAPGPAAFIESPSSTTISSRTLSFPANSPPRDTIVINGRSLPRTYPPTTAHKLQMSPRVRPEPVEAGFSTSPIPGSLSSSFSTQSGVSIPSTSDPGQFPVISRTPSSAGMSIPSTGSFAMSRRSVSGTPESNRSAWATPLRSTRSTTSVPSSVFGPISASPPISQRASPSSRPGGGPSLITTGFAQQMHRQTTDQAVPHESDDDLQFAIELSLAEARSRGEDV</sequence>
<feature type="compositionally biased region" description="Basic residues" evidence="1">
    <location>
        <begin position="21"/>
        <end position="32"/>
    </location>
</feature>
<name>A0A1X6MKN1_9APHY</name>
<feature type="region of interest" description="Disordered" evidence="1">
    <location>
        <begin position="153"/>
        <end position="336"/>
    </location>
</feature>
<feature type="compositionally biased region" description="Polar residues" evidence="1">
    <location>
        <begin position="236"/>
        <end position="268"/>
    </location>
</feature>
<organism evidence="2 3">
    <name type="scientific">Postia placenta MAD-698-R-SB12</name>
    <dbReference type="NCBI Taxonomy" id="670580"/>
    <lineage>
        <taxon>Eukaryota</taxon>
        <taxon>Fungi</taxon>
        <taxon>Dikarya</taxon>
        <taxon>Basidiomycota</taxon>
        <taxon>Agaricomycotina</taxon>
        <taxon>Agaricomycetes</taxon>
        <taxon>Polyporales</taxon>
        <taxon>Adustoporiaceae</taxon>
        <taxon>Rhodonia</taxon>
    </lineage>
</organism>
<accession>A0A1X6MKN1</accession>
<feature type="compositionally biased region" description="Low complexity" evidence="1">
    <location>
        <begin position="271"/>
        <end position="286"/>
    </location>
</feature>
<dbReference type="Proteomes" id="UP000194127">
    <property type="component" value="Unassembled WGS sequence"/>
</dbReference>